<dbReference type="RefSeq" id="WP_002704240.1">
    <property type="nucleotide sequence ID" value="NZ_AAWS01000062.1"/>
</dbReference>
<name>A1ZY11_MICM2</name>
<dbReference type="PANTHER" id="PTHR44858">
    <property type="entry name" value="TETRATRICOPEPTIDE REPEAT PROTEIN 6"/>
    <property type="match status" value="1"/>
</dbReference>
<organism evidence="4 5">
    <name type="scientific">Microscilla marina ATCC 23134</name>
    <dbReference type="NCBI Taxonomy" id="313606"/>
    <lineage>
        <taxon>Bacteria</taxon>
        <taxon>Pseudomonadati</taxon>
        <taxon>Bacteroidota</taxon>
        <taxon>Cytophagia</taxon>
        <taxon>Cytophagales</taxon>
        <taxon>Microscillaceae</taxon>
        <taxon>Microscilla</taxon>
    </lineage>
</organism>
<dbReference type="InterPro" id="IPR050498">
    <property type="entry name" value="Ycf3"/>
</dbReference>
<evidence type="ECO:0000256" key="1">
    <source>
        <dbReference type="ARBA" id="ARBA00022737"/>
    </source>
</evidence>
<dbReference type="Gene3D" id="3.40.50.10610">
    <property type="entry name" value="ABC-type transport auxiliary lipoprotein component"/>
    <property type="match status" value="1"/>
</dbReference>
<dbReference type="eggNOG" id="COG0457">
    <property type="taxonomic scope" value="Bacteria"/>
</dbReference>
<dbReference type="EMBL" id="AAWS01000062">
    <property type="protein sequence ID" value="EAY24748.1"/>
    <property type="molecule type" value="Genomic_DNA"/>
</dbReference>
<evidence type="ECO:0000256" key="2">
    <source>
        <dbReference type="ARBA" id="ARBA00022803"/>
    </source>
</evidence>
<comment type="caution">
    <text evidence="4">The sequence shown here is derived from an EMBL/GenBank/DDBJ whole genome shotgun (WGS) entry which is preliminary data.</text>
</comment>
<proteinExistence type="predicted"/>
<dbReference type="Gene3D" id="2.40.50.1020">
    <property type="entry name" value="LytTr DNA-binding domain"/>
    <property type="match status" value="1"/>
</dbReference>
<dbReference type="eggNOG" id="COG3279">
    <property type="taxonomic scope" value="Bacteria"/>
</dbReference>
<dbReference type="PROSITE" id="PS50930">
    <property type="entry name" value="HTH_LYTTR"/>
    <property type="match status" value="1"/>
</dbReference>
<dbReference type="InterPro" id="IPR007492">
    <property type="entry name" value="LytTR_DNA-bd_dom"/>
</dbReference>
<evidence type="ECO:0000259" key="3">
    <source>
        <dbReference type="PROSITE" id="PS50930"/>
    </source>
</evidence>
<dbReference type="Proteomes" id="UP000004095">
    <property type="component" value="Unassembled WGS sequence"/>
</dbReference>
<dbReference type="SUPFAM" id="SSF48452">
    <property type="entry name" value="TPR-like"/>
    <property type="match status" value="2"/>
</dbReference>
<dbReference type="GO" id="GO:0003677">
    <property type="term" value="F:DNA binding"/>
    <property type="evidence" value="ECO:0007669"/>
    <property type="project" value="InterPro"/>
</dbReference>
<keyword evidence="5" id="KW-1185">Reference proteome</keyword>
<dbReference type="AlphaFoldDB" id="A1ZY11"/>
<feature type="domain" description="HTH LytTR-type" evidence="3">
    <location>
        <begin position="476"/>
        <end position="576"/>
    </location>
</feature>
<keyword evidence="2" id="KW-0802">TPR repeat</keyword>
<protein>
    <submittedName>
        <fullName evidence="4">Adenylate cyclase Cya3</fullName>
    </submittedName>
</protein>
<sequence>MISPNSVAVLPFTNMSGHIDNEYFSDGITEEIINRLAQVQGIYVTARTSSFSFQGKNLDVRQIGKKLNVAYILEGSVRRAGNKVRIAAQLVNTQQGFHEFSEVYDRDLQDVLGVQDEIALLIANKLKDELINLPLKMPFTTSYPKNAQAYDWYLQANHILYNCTPQDFPKAEKLYQKITEIEPDYAPAYSGLARCFLYYAAIQAFPPKEAFAKAKAYALKALELDSTLIDGHISYLGCTFWQNWDIDTALLHINKTIQKIPGSAEIHAGHAMLLLVNERFEEALASMKLAIQLDPFSPHVRHRAGVAYYCMERYHEAIAEFFQELDIAGRNDTQFKIAWCKIFLGQYDEALEILNATEEHPHQIIAHDTAKGYLYAQAGNVAQAKFWLDKALEKIHRKEIHFGEYNAAIVYMLRKDETKLWQVLEHTLNNKVPVALFTPVDPLWQPIKDDPRFKKLIAKNLRSNTTEIQTNTQEGFQIDLTQILYAEAEDNYCHLVYFGAKGTVKQKLLRLPLKDLETQLDQDTFIRTHRSFIVNLHHEWQLAGKSKHYYFKLPMLKKTVPLARSKEKKVLEKFKSRVV</sequence>
<dbReference type="PANTHER" id="PTHR44858:SF1">
    <property type="entry name" value="UDP-N-ACETYLGLUCOSAMINE--PEPTIDE N-ACETYLGLUCOSAMINYLTRANSFERASE SPINDLY-RELATED"/>
    <property type="match status" value="1"/>
</dbReference>
<evidence type="ECO:0000313" key="5">
    <source>
        <dbReference type="Proteomes" id="UP000004095"/>
    </source>
</evidence>
<keyword evidence="1" id="KW-0677">Repeat</keyword>
<gene>
    <name evidence="4" type="ORF">M23134_05550</name>
</gene>
<accession>A1ZY11</accession>
<dbReference type="SMART" id="SM00850">
    <property type="entry name" value="LytTR"/>
    <property type="match status" value="1"/>
</dbReference>
<dbReference type="Gene3D" id="1.25.40.10">
    <property type="entry name" value="Tetratricopeptide repeat domain"/>
    <property type="match status" value="2"/>
</dbReference>
<dbReference type="OrthoDB" id="9779074at2"/>
<dbReference type="Pfam" id="PF04397">
    <property type="entry name" value="LytTR"/>
    <property type="match status" value="1"/>
</dbReference>
<dbReference type="eggNOG" id="COG5616">
    <property type="taxonomic scope" value="Bacteria"/>
</dbReference>
<reference evidence="4 5" key="1">
    <citation type="submission" date="2007-01" db="EMBL/GenBank/DDBJ databases">
        <authorList>
            <person name="Haygood M."/>
            <person name="Podell S."/>
            <person name="Anderson C."/>
            <person name="Hopkinson B."/>
            <person name="Roe K."/>
            <person name="Barbeau K."/>
            <person name="Gaasterland T."/>
            <person name="Ferriera S."/>
            <person name="Johnson J."/>
            <person name="Kravitz S."/>
            <person name="Beeson K."/>
            <person name="Sutton G."/>
            <person name="Rogers Y.-H."/>
            <person name="Friedman R."/>
            <person name="Frazier M."/>
            <person name="Venter J.C."/>
        </authorList>
    </citation>
    <scope>NUCLEOTIDE SEQUENCE [LARGE SCALE GENOMIC DNA]</scope>
    <source>
        <strain evidence="4 5">ATCC 23134</strain>
    </source>
</reference>
<dbReference type="InterPro" id="IPR011990">
    <property type="entry name" value="TPR-like_helical_dom_sf"/>
</dbReference>
<evidence type="ECO:0000313" key="4">
    <source>
        <dbReference type="EMBL" id="EAY24748.1"/>
    </source>
</evidence>